<dbReference type="GO" id="GO:0006826">
    <property type="term" value="P:iron ion transport"/>
    <property type="evidence" value="ECO:0007669"/>
    <property type="project" value="UniProtKB-KW"/>
</dbReference>
<dbReference type="SMART" id="SM01219">
    <property type="entry name" value="Frataxin_Cyay"/>
    <property type="match status" value="1"/>
</dbReference>
<evidence type="ECO:0000256" key="5">
    <source>
        <dbReference type="ARBA" id="ARBA00022448"/>
    </source>
</evidence>
<dbReference type="FunFam" id="3.30.920.10:FF:000004">
    <property type="entry name" value="Mitochondrial chaperone Frataxin"/>
    <property type="match status" value="1"/>
</dbReference>
<dbReference type="PANTHER" id="PTHR16821:SF2">
    <property type="entry name" value="FRATAXIN, MITOCHONDRIAL"/>
    <property type="match status" value="1"/>
</dbReference>
<dbReference type="AlphaFoldDB" id="A0AAN7TDB1"/>
<comment type="catalytic activity">
    <reaction evidence="12">
        <text>4 Fe(2+) + O2 + 4 H(+) = 4 Fe(3+) + 2 H2O</text>
        <dbReference type="Rhea" id="RHEA:11148"/>
        <dbReference type="ChEBI" id="CHEBI:15377"/>
        <dbReference type="ChEBI" id="CHEBI:15378"/>
        <dbReference type="ChEBI" id="CHEBI:15379"/>
        <dbReference type="ChEBI" id="CHEBI:29033"/>
        <dbReference type="ChEBI" id="CHEBI:29034"/>
        <dbReference type="EC" id="1.16.3.1"/>
    </reaction>
</comment>
<comment type="similarity">
    <text evidence="2">Belongs to the frataxin family.</text>
</comment>
<evidence type="ECO:0000256" key="11">
    <source>
        <dbReference type="ARBA" id="ARBA00023128"/>
    </source>
</evidence>
<keyword evidence="7" id="KW-0809">Transit peptide</keyword>
<keyword evidence="5" id="KW-0813">Transport</keyword>
<evidence type="ECO:0000256" key="10">
    <source>
        <dbReference type="ARBA" id="ARBA00023065"/>
    </source>
</evidence>
<keyword evidence="4" id="KW-0409">Iron storage</keyword>
<dbReference type="GO" id="GO:0006879">
    <property type="term" value="P:intracellular iron ion homeostasis"/>
    <property type="evidence" value="ECO:0007669"/>
    <property type="project" value="UniProtKB-KW"/>
</dbReference>
<dbReference type="GO" id="GO:0005739">
    <property type="term" value="C:mitochondrion"/>
    <property type="evidence" value="ECO:0007669"/>
    <property type="project" value="UniProtKB-SubCell"/>
</dbReference>
<comment type="caution">
    <text evidence="14">The sequence shown here is derived from an EMBL/GenBank/DDBJ whole genome shotgun (WGS) entry which is preliminary data.</text>
</comment>
<evidence type="ECO:0000256" key="2">
    <source>
        <dbReference type="ARBA" id="ARBA00008183"/>
    </source>
</evidence>
<reference evidence="14" key="1">
    <citation type="submission" date="2023-08" db="EMBL/GenBank/DDBJ databases">
        <title>Black Yeasts Isolated from many extreme environments.</title>
        <authorList>
            <person name="Coleine C."/>
            <person name="Stajich J.E."/>
            <person name="Selbmann L."/>
        </authorList>
    </citation>
    <scope>NUCLEOTIDE SEQUENCE</scope>
    <source>
        <strain evidence="14">CCFEE 5401</strain>
    </source>
</reference>
<name>A0AAN7TDB1_9PEZI</name>
<comment type="subcellular location">
    <subcellularLocation>
        <location evidence="1">Mitochondrion</location>
    </subcellularLocation>
</comment>
<evidence type="ECO:0000313" key="15">
    <source>
        <dbReference type="Proteomes" id="UP001310890"/>
    </source>
</evidence>
<dbReference type="Pfam" id="PF01491">
    <property type="entry name" value="Frataxin_Cyay"/>
    <property type="match status" value="1"/>
</dbReference>
<dbReference type="InterPro" id="IPR020895">
    <property type="entry name" value="Frataxin_CS"/>
</dbReference>
<evidence type="ECO:0000256" key="6">
    <source>
        <dbReference type="ARBA" id="ARBA00022496"/>
    </source>
</evidence>
<evidence type="ECO:0000256" key="12">
    <source>
        <dbReference type="ARBA" id="ARBA00047990"/>
    </source>
</evidence>
<evidence type="ECO:0000313" key="14">
    <source>
        <dbReference type="EMBL" id="KAK5110230.1"/>
    </source>
</evidence>
<keyword evidence="10" id="KW-0406">Ion transport</keyword>
<dbReference type="NCBIfam" id="TIGR03422">
    <property type="entry name" value="mito_frataxin"/>
    <property type="match status" value="1"/>
</dbReference>
<dbReference type="InterPro" id="IPR002908">
    <property type="entry name" value="Frataxin/CyaY"/>
</dbReference>
<dbReference type="GO" id="GO:0034986">
    <property type="term" value="F:iron chaperone activity"/>
    <property type="evidence" value="ECO:0007669"/>
    <property type="project" value="TreeGrafter"/>
</dbReference>
<evidence type="ECO:0000256" key="7">
    <source>
        <dbReference type="ARBA" id="ARBA00022946"/>
    </source>
</evidence>
<feature type="compositionally biased region" description="Low complexity" evidence="13">
    <location>
        <begin position="27"/>
        <end position="37"/>
    </location>
</feature>
<dbReference type="Proteomes" id="UP001310890">
    <property type="component" value="Unassembled WGS sequence"/>
</dbReference>
<protein>
    <recommendedName>
        <fullName evidence="3">ferroxidase</fullName>
        <ecNumber evidence="3">1.16.3.1</ecNumber>
    </recommendedName>
</protein>
<dbReference type="NCBIfam" id="TIGR03421">
    <property type="entry name" value="FeS_CyaY"/>
    <property type="match status" value="1"/>
</dbReference>
<dbReference type="SUPFAM" id="SSF55387">
    <property type="entry name" value="Frataxin/Nqo15-like"/>
    <property type="match status" value="1"/>
</dbReference>
<dbReference type="GO" id="GO:0016226">
    <property type="term" value="P:iron-sulfur cluster assembly"/>
    <property type="evidence" value="ECO:0007669"/>
    <property type="project" value="InterPro"/>
</dbReference>
<evidence type="ECO:0000256" key="4">
    <source>
        <dbReference type="ARBA" id="ARBA00022434"/>
    </source>
</evidence>
<dbReference type="InterPro" id="IPR017789">
    <property type="entry name" value="Frataxin"/>
</dbReference>
<organism evidence="14 15">
    <name type="scientific">Meristemomyces frigidus</name>
    <dbReference type="NCBI Taxonomy" id="1508187"/>
    <lineage>
        <taxon>Eukaryota</taxon>
        <taxon>Fungi</taxon>
        <taxon>Dikarya</taxon>
        <taxon>Ascomycota</taxon>
        <taxon>Pezizomycotina</taxon>
        <taxon>Dothideomycetes</taxon>
        <taxon>Dothideomycetidae</taxon>
        <taxon>Mycosphaerellales</taxon>
        <taxon>Teratosphaeriaceae</taxon>
        <taxon>Meristemomyces</taxon>
    </lineage>
</organism>
<proteinExistence type="inferred from homology"/>
<gene>
    <name evidence="14" type="ORF">LTR62_006226</name>
</gene>
<keyword evidence="9" id="KW-0408">Iron</keyword>
<dbReference type="GO" id="GO:0008198">
    <property type="term" value="F:ferrous iron binding"/>
    <property type="evidence" value="ECO:0007669"/>
    <property type="project" value="TreeGrafter"/>
</dbReference>
<sequence>MASKILREVTRTASRQLARRTVRLPSTHHTTAIATHTVGPRQLSTTPRWTAGLMPDTHEPKAPDNDEQTTQSNLAPAEVEEAEYHEHADRYMNALHERAEELAEEKSDVEVDYAAGVLSISLPPAGTYIINKQPPNKQIWLSSPISGPKRFDWVLSGEGMHEKADGGVADWVSLRDGTSLTEVLRREVGVSVDIDPEAEAVKETLLGGPISD</sequence>
<feature type="region of interest" description="Disordered" evidence="13">
    <location>
        <begin position="25"/>
        <end position="71"/>
    </location>
</feature>
<keyword evidence="6" id="KW-0410">Iron transport</keyword>
<dbReference type="Gene3D" id="3.30.920.10">
    <property type="entry name" value="Frataxin/CyaY"/>
    <property type="match status" value="1"/>
</dbReference>
<dbReference type="GO" id="GO:0004322">
    <property type="term" value="F:ferroxidase activity"/>
    <property type="evidence" value="ECO:0007669"/>
    <property type="project" value="UniProtKB-EC"/>
</dbReference>
<evidence type="ECO:0000256" key="1">
    <source>
        <dbReference type="ARBA" id="ARBA00004173"/>
    </source>
</evidence>
<evidence type="ECO:0000256" key="13">
    <source>
        <dbReference type="SAM" id="MobiDB-lite"/>
    </source>
</evidence>
<dbReference type="EMBL" id="JAVRRL010000052">
    <property type="protein sequence ID" value="KAK5110230.1"/>
    <property type="molecule type" value="Genomic_DNA"/>
</dbReference>
<dbReference type="GO" id="GO:0051537">
    <property type="term" value="F:2 iron, 2 sulfur cluster binding"/>
    <property type="evidence" value="ECO:0007669"/>
    <property type="project" value="TreeGrafter"/>
</dbReference>
<accession>A0AAN7TDB1</accession>
<dbReference type="EC" id="1.16.3.1" evidence="3"/>
<evidence type="ECO:0000256" key="8">
    <source>
        <dbReference type="ARBA" id="ARBA00023002"/>
    </source>
</evidence>
<dbReference type="PROSITE" id="PS01344">
    <property type="entry name" value="FRATAXIN_1"/>
    <property type="match status" value="1"/>
</dbReference>
<keyword evidence="8" id="KW-0560">Oxidoreductase</keyword>
<dbReference type="GO" id="GO:0008199">
    <property type="term" value="F:ferric iron binding"/>
    <property type="evidence" value="ECO:0007669"/>
    <property type="project" value="InterPro"/>
</dbReference>
<dbReference type="PROSITE" id="PS50810">
    <property type="entry name" value="FRATAXIN_2"/>
    <property type="match status" value="1"/>
</dbReference>
<dbReference type="PANTHER" id="PTHR16821">
    <property type="entry name" value="FRATAXIN"/>
    <property type="match status" value="1"/>
</dbReference>
<dbReference type="InterPro" id="IPR036524">
    <property type="entry name" value="Frataxin/CyaY_sf"/>
</dbReference>
<keyword evidence="11" id="KW-0496">Mitochondrion</keyword>
<evidence type="ECO:0000256" key="9">
    <source>
        <dbReference type="ARBA" id="ARBA00023004"/>
    </source>
</evidence>
<evidence type="ECO:0000256" key="3">
    <source>
        <dbReference type="ARBA" id="ARBA00013107"/>
    </source>
</evidence>